<keyword evidence="6" id="KW-1185">Reference proteome</keyword>
<dbReference type="InterPro" id="IPR043129">
    <property type="entry name" value="ATPase_NBD"/>
</dbReference>
<feature type="compositionally biased region" description="Pro residues" evidence="4">
    <location>
        <begin position="355"/>
        <end position="366"/>
    </location>
</feature>
<reference evidence="5 6" key="2">
    <citation type="submission" date="2020-03" db="EMBL/GenBank/DDBJ databases">
        <authorList>
            <person name="Ichikawa N."/>
            <person name="Kimura A."/>
            <person name="Kitahashi Y."/>
            <person name="Uohara A."/>
        </authorList>
    </citation>
    <scope>NUCLEOTIDE SEQUENCE [LARGE SCALE GENOMIC DNA]</scope>
    <source>
        <strain evidence="5 6">NBRC 107702</strain>
    </source>
</reference>
<dbReference type="Proteomes" id="UP000502508">
    <property type="component" value="Chromosome"/>
</dbReference>
<dbReference type="AlphaFoldDB" id="A0A6F8XNE0"/>
<dbReference type="SUPFAM" id="SSF53067">
    <property type="entry name" value="Actin-like ATPase domain"/>
    <property type="match status" value="2"/>
</dbReference>
<feature type="region of interest" description="Disordered" evidence="4">
    <location>
        <begin position="345"/>
        <end position="375"/>
    </location>
</feature>
<dbReference type="GO" id="GO:0140662">
    <property type="term" value="F:ATP-dependent protein folding chaperone"/>
    <property type="evidence" value="ECO:0007669"/>
    <property type="project" value="InterPro"/>
</dbReference>
<gene>
    <name evidence="5" type="ORF">Pflav_017620</name>
</gene>
<keyword evidence="3" id="KW-0143">Chaperone</keyword>
<dbReference type="Pfam" id="PF00012">
    <property type="entry name" value="HSP70"/>
    <property type="match status" value="1"/>
</dbReference>
<evidence type="ECO:0000256" key="2">
    <source>
        <dbReference type="ARBA" id="ARBA00022840"/>
    </source>
</evidence>
<dbReference type="Gene3D" id="3.30.420.40">
    <property type="match status" value="2"/>
</dbReference>
<dbReference type="InterPro" id="IPR013126">
    <property type="entry name" value="Hsp_70_fam"/>
</dbReference>
<keyword evidence="1" id="KW-0547">Nucleotide-binding</keyword>
<keyword evidence="2" id="KW-0067">ATP-binding</keyword>
<dbReference type="PANTHER" id="PTHR42749:SF1">
    <property type="entry name" value="CELL SHAPE-DETERMINING PROTEIN MREB"/>
    <property type="match status" value="1"/>
</dbReference>
<dbReference type="EMBL" id="AP022870">
    <property type="protein sequence ID" value="BCB75352.1"/>
    <property type="molecule type" value="Genomic_DNA"/>
</dbReference>
<proteinExistence type="predicted"/>
<sequence>MAVLAWADRVRPLLFDGSPLLPSAVCVDADGELLTGRDALHAARSRPESAELHPKRCLDHGTVLLGSRELPVTDVIAAVLRRVLAEATRTTGGDVPPVVLTYPAGWGRQRRAILVEAAVRAGMEPVGLVAEPVAAASYFATAAGLGLGSGETGLVYDFGAGTLDITLMRQDGDRATVLASGGLPESGGLDIDAAVFAYFGRLLADRDRPLWSRLANSGDVVDRRARLQLWADIRSAKESLARTATSLVPVPLFDDDLPLGREKLEDLAKPVLDLTVREVRAILRSASLSGPPQRVFLVGGACRMPLVATTLHRALGVAPVLTDQPEMVVAEGALHAEVETPIVPVADPEPSTVEAPPPSVPEPTPSLPHRQRNRRMAGSRPLSRWWSWRWSW</sequence>
<evidence type="ECO:0000313" key="5">
    <source>
        <dbReference type="EMBL" id="BCB75352.1"/>
    </source>
</evidence>
<evidence type="ECO:0008006" key="7">
    <source>
        <dbReference type="Google" id="ProtNLM"/>
    </source>
</evidence>
<evidence type="ECO:0000313" key="6">
    <source>
        <dbReference type="Proteomes" id="UP000502508"/>
    </source>
</evidence>
<dbReference type="KEGG" id="pfla:Pflav_017620"/>
<protein>
    <recommendedName>
        <fullName evidence="7">Chaperone protein DnaK</fullName>
    </recommendedName>
</protein>
<dbReference type="PRINTS" id="PR00301">
    <property type="entry name" value="HEATSHOCK70"/>
</dbReference>
<organism evidence="5 6">
    <name type="scientific">Phytohabitans flavus</name>
    <dbReference type="NCBI Taxonomy" id="1076124"/>
    <lineage>
        <taxon>Bacteria</taxon>
        <taxon>Bacillati</taxon>
        <taxon>Actinomycetota</taxon>
        <taxon>Actinomycetes</taxon>
        <taxon>Micromonosporales</taxon>
        <taxon>Micromonosporaceae</taxon>
    </lineage>
</organism>
<evidence type="ECO:0000256" key="1">
    <source>
        <dbReference type="ARBA" id="ARBA00022741"/>
    </source>
</evidence>
<name>A0A6F8XNE0_9ACTN</name>
<evidence type="ECO:0000256" key="3">
    <source>
        <dbReference type="ARBA" id="ARBA00023186"/>
    </source>
</evidence>
<accession>A0A6F8XNE0</accession>
<dbReference type="Gene3D" id="3.90.640.10">
    <property type="entry name" value="Actin, Chain A, domain 4"/>
    <property type="match status" value="1"/>
</dbReference>
<dbReference type="PANTHER" id="PTHR42749">
    <property type="entry name" value="CELL SHAPE-DETERMINING PROTEIN MREB"/>
    <property type="match status" value="1"/>
</dbReference>
<evidence type="ECO:0000256" key="4">
    <source>
        <dbReference type="SAM" id="MobiDB-lite"/>
    </source>
</evidence>
<dbReference type="GO" id="GO:0005524">
    <property type="term" value="F:ATP binding"/>
    <property type="evidence" value="ECO:0007669"/>
    <property type="project" value="UniProtKB-KW"/>
</dbReference>
<reference evidence="5 6" key="1">
    <citation type="submission" date="2020-03" db="EMBL/GenBank/DDBJ databases">
        <title>Whole genome shotgun sequence of Phytohabitans flavus NBRC 107702.</title>
        <authorList>
            <person name="Komaki H."/>
            <person name="Tamura T."/>
        </authorList>
    </citation>
    <scope>NUCLEOTIDE SEQUENCE [LARGE SCALE GENOMIC DNA]</scope>
    <source>
        <strain evidence="5 6">NBRC 107702</strain>
    </source>
</reference>